<evidence type="ECO:0000256" key="13">
    <source>
        <dbReference type="PIRNR" id="PIRNR002811"/>
    </source>
</evidence>
<dbReference type="CDD" id="cd03364">
    <property type="entry name" value="TOPRIM_DnaG_primases"/>
    <property type="match status" value="1"/>
</dbReference>
<dbReference type="GO" id="GO:1990077">
    <property type="term" value="C:primosome complex"/>
    <property type="evidence" value="ECO:0007669"/>
    <property type="project" value="UniProtKB-KW"/>
</dbReference>
<evidence type="ECO:0000259" key="16">
    <source>
        <dbReference type="PROSITE" id="PS50880"/>
    </source>
</evidence>
<dbReference type="InterPro" id="IPR036977">
    <property type="entry name" value="DNA_primase_Znf_CHC2"/>
</dbReference>
<dbReference type="PROSITE" id="PS50880">
    <property type="entry name" value="TOPRIM"/>
    <property type="match status" value="1"/>
</dbReference>
<comment type="catalytic activity">
    <reaction evidence="12">
        <text>ssDNA + n NTP = ssDNA/pppN(pN)n-1 hybrid + (n-1) diphosphate.</text>
        <dbReference type="EC" id="2.7.7.101"/>
    </reaction>
</comment>
<dbReference type="InterPro" id="IPR006171">
    <property type="entry name" value="TOPRIM_dom"/>
</dbReference>
<dbReference type="InterPro" id="IPR002694">
    <property type="entry name" value="Znf_CHC2"/>
</dbReference>
<reference evidence="17" key="2">
    <citation type="submission" date="2023-10" db="EMBL/GenBank/DDBJ databases">
        <authorList>
            <person name="Khurajog B."/>
        </authorList>
    </citation>
    <scope>NUCLEOTIDE SEQUENCE</scope>
    <source>
        <strain evidence="17">BF9</strain>
    </source>
</reference>
<dbReference type="InterPro" id="IPR019475">
    <property type="entry name" value="DNA_primase_DnaB-bd"/>
</dbReference>
<keyword evidence="11 12" id="KW-0804">Transcription</keyword>
<dbReference type="InterPro" id="IPR030846">
    <property type="entry name" value="DnaG_bac"/>
</dbReference>
<proteinExistence type="inferred from homology"/>
<dbReference type="GO" id="GO:0003899">
    <property type="term" value="F:DNA-directed RNA polymerase activity"/>
    <property type="evidence" value="ECO:0007669"/>
    <property type="project" value="UniProtKB-UniRule"/>
</dbReference>
<dbReference type="SMART" id="SM00400">
    <property type="entry name" value="ZnF_CHCC"/>
    <property type="match status" value="1"/>
</dbReference>
<keyword evidence="7 12" id="KW-0863">Zinc-finger</keyword>
<keyword evidence="1 12" id="KW-0240">DNA-directed RNA polymerase</keyword>
<dbReference type="InterPro" id="IPR037068">
    <property type="entry name" value="DNA_primase_core_N_sf"/>
</dbReference>
<dbReference type="PANTHER" id="PTHR30313:SF2">
    <property type="entry name" value="DNA PRIMASE"/>
    <property type="match status" value="1"/>
</dbReference>
<accession>A0AAW8YC47</accession>
<dbReference type="InterPro" id="IPR006295">
    <property type="entry name" value="DNA_primase_DnaG"/>
</dbReference>
<dbReference type="PANTHER" id="PTHR30313">
    <property type="entry name" value="DNA PRIMASE"/>
    <property type="match status" value="1"/>
</dbReference>
<dbReference type="EC" id="2.7.7.101" evidence="12"/>
<feature type="zinc finger region" description="CHC2-type" evidence="12 14">
    <location>
        <begin position="40"/>
        <end position="64"/>
    </location>
</feature>
<evidence type="ECO:0000256" key="12">
    <source>
        <dbReference type="HAMAP-Rule" id="MF_00974"/>
    </source>
</evidence>
<evidence type="ECO:0000256" key="15">
    <source>
        <dbReference type="SAM" id="MobiDB-lite"/>
    </source>
</evidence>
<evidence type="ECO:0000256" key="11">
    <source>
        <dbReference type="ARBA" id="ARBA00023163"/>
    </source>
</evidence>
<dbReference type="FunFam" id="3.90.980.10:FF:000001">
    <property type="entry name" value="DNA primase"/>
    <property type="match status" value="1"/>
</dbReference>
<dbReference type="Pfam" id="PF10410">
    <property type="entry name" value="DnaB_bind"/>
    <property type="match status" value="1"/>
</dbReference>
<dbReference type="SUPFAM" id="SSF57783">
    <property type="entry name" value="Zinc beta-ribbon"/>
    <property type="match status" value="1"/>
</dbReference>
<gene>
    <name evidence="12 17" type="primary">dnaG</name>
    <name evidence="17" type="ORF">R0G89_02080</name>
</gene>
<feature type="region of interest" description="Disordered" evidence="15">
    <location>
        <begin position="440"/>
        <end position="472"/>
    </location>
</feature>
<dbReference type="SUPFAM" id="SSF56731">
    <property type="entry name" value="DNA primase core"/>
    <property type="match status" value="1"/>
</dbReference>
<dbReference type="GO" id="GO:0005737">
    <property type="term" value="C:cytoplasm"/>
    <property type="evidence" value="ECO:0007669"/>
    <property type="project" value="TreeGrafter"/>
</dbReference>
<keyword evidence="9" id="KW-0460">Magnesium</keyword>
<dbReference type="AlphaFoldDB" id="A0AAW8YC47"/>
<keyword evidence="6 12" id="KW-0479">Metal-binding</keyword>
<evidence type="ECO:0000313" key="17">
    <source>
        <dbReference type="EMBL" id="MDV2620525.1"/>
    </source>
</evidence>
<dbReference type="GO" id="GO:0006269">
    <property type="term" value="P:DNA replication, synthesis of primer"/>
    <property type="evidence" value="ECO:0007669"/>
    <property type="project" value="UniProtKB-UniRule"/>
</dbReference>
<dbReference type="GO" id="GO:0003677">
    <property type="term" value="F:DNA binding"/>
    <property type="evidence" value="ECO:0007669"/>
    <property type="project" value="UniProtKB-KW"/>
</dbReference>
<evidence type="ECO:0000256" key="14">
    <source>
        <dbReference type="PIRSR" id="PIRSR002811-1"/>
    </source>
</evidence>
<comment type="domain">
    <text evidence="12">Contains an N-terminal zinc-binding domain, a central core domain that contains the primase activity, and a C-terminal DnaB-binding domain.</text>
</comment>
<keyword evidence="2 12" id="KW-0639">Primosome</keyword>
<comment type="cofactor">
    <cofactor evidence="12 13 14">
        <name>Zn(2+)</name>
        <dbReference type="ChEBI" id="CHEBI:29105"/>
    </cofactor>
    <text evidence="12 13 14">Binds 1 zinc ion per monomer.</text>
</comment>
<name>A0AAW8YC47_PEDAC</name>
<protein>
    <recommendedName>
        <fullName evidence="12 13">DNA primase</fullName>
        <ecNumber evidence="12">2.7.7.101</ecNumber>
    </recommendedName>
</protein>
<dbReference type="PIRSF" id="PIRSF002811">
    <property type="entry name" value="DnaG"/>
    <property type="match status" value="1"/>
</dbReference>
<evidence type="ECO:0000256" key="3">
    <source>
        <dbReference type="ARBA" id="ARBA00022679"/>
    </source>
</evidence>
<comment type="subunit">
    <text evidence="12">Monomer. Interacts with DnaB.</text>
</comment>
<evidence type="ECO:0000256" key="5">
    <source>
        <dbReference type="ARBA" id="ARBA00022705"/>
    </source>
</evidence>
<keyword evidence="5 12" id="KW-0235">DNA replication</keyword>
<dbReference type="InterPro" id="IPR013264">
    <property type="entry name" value="DNAG_N"/>
</dbReference>
<sequence length="618" mass="70152">MAGMIPEEIIDNVRSAVNIVDVVSRYVQLRKAGKNLFGICPFHDEKTPSFSVSEDKQIFHCFSCGRGGNVFKFLMDLEKISFPEAVRRVAEFGNVPLDDKYVKKSPKSAYSAAQSEMIGLYEKAAELYHHVLVNTQLGEKALAYLKKRGITEADMQDFDLGFAPADQDLLLSFLKEQQIDQKQMQDSGLFIETADGSLKDRFFNRIMFPIKDNNGKIVAFSGRSLVKDDQHPKYLNSPETSIFNKGKVLYNFSQARPEIVQKKTVILYEGFMDVIAAHRAQVANGIATMGTSLTEDHVRALKRVASRVVICFDGDEPGQRAIAKAIALIKQTSDLQISVIFIPDNRDPDEYVRDKGVESFQKLMNQTGESSTAFLLKFDRMGLNLANENDQLEYLKKALQRIGELNDALEQDLYLNQLAEEFSIDKRDLKNQLRESVADRIAHTPRQFDPRPAPAPPPTFENQVEKTENTPKKLSSVDISQYRLLARALNHHDVWLKLQSLPDFYFPNEQLETIYMLAGGYLAKNQEYDAADFMDYLKEPELQSVVANIESINLSPDYTEEEIEDYISLIKDVAPLSEQISKVKSDLNEATRLGNQELQQQLTLKLISLYQKQQQLQN</sequence>
<dbReference type="NCBIfam" id="TIGR01391">
    <property type="entry name" value="dnaG"/>
    <property type="match status" value="1"/>
</dbReference>
<evidence type="ECO:0000256" key="7">
    <source>
        <dbReference type="ARBA" id="ARBA00022771"/>
    </source>
</evidence>
<evidence type="ECO:0000256" key="10">
    <source>
        <dbReference type="ARBA" id="ARBA00023125"/>
    </source>
</evidence>
<feature type="domain" description="Toprim" evidence="16">
    <location>
        <begin position="263"/>
        <end position="345"/>
    </location>
</feature>
<dbReference type="Gene3D" id="3.90.980.10">
    <property type="entry name" value="DNA primase, catalytic core, N-terminal domain"/>
    <property type="match status" value="1"/>
</dbReference>
<dbReference type="GO" id="GO:0008270">
    <property type="term" value="F:zinc ion binding"/>
    <property type="evidence" value="ECO:0007669"/>
    <property type="project" value="UniProtKB-UniRule"/>
</dbReference>
<dbReference type="HAMAP" id="MF_00974">
    <property type="entry name" value="DNA_primase_DnaG"/>
    <property type="match status" value="1"/>
</dbReference>
<keyword evidence="3 12" id="KW-0808">Transferase</keyword>
<comment type="function">
    <text evidence="12 13">RNA polymerase that catalyzes the synthesis of short RNA molecules used as primers for DNA polymerase during DNA replication.</text>
</comment>
<keyword evidence="10 12" id="KW-0238">DNA-binding</keyword>
<evidence type="ECO:0000256" key="4">
    <source>
        <dbReference type="ARBA" id="ARBA00022695"/>
    </source>
</evidence>
<keyword evidence="8 12" id="KW-0862">Zinc</keyword>
<evidence type="ECO:0000256" key="2">
    <source>
        <dbReference type="ARBA" id="ARBA00022515"/>
    </source>
</evidence>
<dbReference type="Pfam" id="PF13155">
    <property type="entry name" value="Toprim_2"/>
    <property type="match status" value="1"/>
</dbReference>
<dbReference type="Pfam" id="PF01807">
    <property type="entry name" value="Zn_ribbon_DnaG"/>
    <property type="match status" value="1"/>
</dbReference>
<dbReference type="InterPro" id="IPR016136">
    <property type="entry name" value="DNA_helicase_N/primase_C"/>
</dbReference>
<comment type="caution">
    <text evidence="17">The sequence shown here is derived from an EMBL/GenBank/DDBJ whole genome shotgun (WGS) entry which is preliminary data.</text>
</comment>
<dbReference type="RefSeq" id="WP_056984957.1">
    <property type="nucleotide sequence ID" value="NZ_CP066046.1"/>
</dbReference>
<dbReference type="Gene3D" id="3.90.580.10">
    <property type="entry name" value="Zinc finger, CHC2-type domain"/>
    <property type="match status" value="1"/>
</dbReference>
<evidence type="ECO:0000256" key="8">
    <source>
        <dbReference type="ARBA" id="ARBA00022833"/>
    </source>
</evidence>
<dbReference type="SMART" id="SM00493">
    <property type="entry name" value="TOPRIM"/>
    <property type="match status" value="1"/>
</dbReference>
<reference evidence="17" key="1">
    <citation type="journal article" date="2023" name="PeerJ">
        <title>Selection and evaluation of lactic acid bacteria from chicken feces in Thailand as potential probiotics.</title>
        <authorList>
            <person name="Khurajog B."/>
            <person name="Disastra Y."/>
            <person name="Lawwyne L.D."/>
            <person name="Sirichokchatchawan W."/>
            <person name="Niyomtham W."/>
            <person name="Yindee J."/>
            <person name="Hampson D.J."/>
            <person name="Prapasarakul N."/>
        </authorList>
    </citation>
    <scope>NUCLEOTIDE SEQUENCE</scope>
    <source>
        <strain evidence="17">BF9</strain>
    </source>
</reference>
<dbReference type="GO" id="GO:0000428">
    <property type="term" value="C:DNA-directed RNA polymerase complex"/>
    <property type="evidence" value="ECO:0007669"/>
    <property type="project" value="UniProtKB-KW"/>
</dbReference>
<evidence type="ECO:0000256" key="9">
    <source>
        <dbReference type="ARBA" id="ARBA00022842"/>
    </source>
</evidence>
<feature type="compositionally biased region" description="Basic and acidic residues" evidence="15">
    <location>
        <begin position="440"/>
        <end position="449"/>
    </location>
</feature>
<evidence type="ECO:0000256" key="6">
    <source>
        <dbReference type="ARBA" id="ARBA00022723"/>
    </source>
</evidence>
<evidence type="ECO:0000313" key="18">
    <source>
        <dbReference type="Proteomes" id="UP001280897"/>
    </source>
</evidence>
<dbReference type="EMBL" id="JAWJAV010000001">
    <property type="protein sequence ID" value="MDV2620525.1"/>
    <property type="molecule type" value="Genomic_DNA"/>
</dbReference>
<dbReference type="Gene3D" id="3.40.1360.10">
    <property type="match status" value="1"/>
</dbReference>
<dbReference type="InterPro" id="IPR034151">
    <property type="entry name" value="TOPRIM_DnaG_bac"/>
</dbReference>
<dbReference type="Pfam" id="PF08275">
    <property type="entry name" value="DNAG_N"/>
    <property type="match status" value="1"/>
</dbReference>
<keyword evidence="4 12" id="KW-0548">Nucleotidyltransferase</keyword>
<dbReference type="FunFam" id="3.90.580.10:FF:000001">
    <property type="entry name" value="DNA primase"/>
    <property type="match status" value="1"/>
</dbReference>
<comment type="similarity">
    <text evidence="12 13">Belongs to the DnaG primase family.</text>
</comment>
<dbReference type="Proteomes" id="UP001280897">
    <property type="component" value="Unassembled WGS sequence"/>
</dbReference>
<organism evidence="17 18">
    <name type="scientific">Pediococcus acidilactici</name>
    <dbReference type="NCBI Taxonomy" id="1254"/>
    <lineage>
        <taxon>Bacteria</taxon>
        <taxon>Bacillati</taxon>
        <taxon>Bacillota</taxon>
        <taxon>Bacilli</taxon>
        <taxon>Lactobacillales</taxon>
        <taxon>Lactobacillaceae</taxon>
        <taxon>Pediococcus</taxon>
        <taxon>Pediococcus acidilactici group</taxon>
    </lineage>
</organism>
<dbReference type="Gene3D" id="1.10.860.10">
    <property type="entry name" value="DNAb Helicase, Chain A"/>
    <property type="match status" value="1"/>
</dbReference>
<evidence type="ECO:0000256" key="1">
    <source>
        <dbReference type="ARBA" id="ARBA00022478"/>
    </source>
</evidence>
<dbReference type="InterPro" id="IPR050219">
    <property type="entry name" value="DnaG_primase"/>
</dbReference>